<proteinExistence type="predicted"/>
<dbReference type="OrthoDB" id="9975768at2"/>
<gene>
    <name evidence="1" type="ORF">Pan14r_16350</name>
</gene>
<sequence length="78" mass="8769">MNNATQPSGVVRDGRTYTSDAIAGVIGRNVRWTKEFIRRNVHHHDAGGGLLMVSGRDWRLAIERLSETEPDPKEEPDQ</sequence>
<accession>A0A5C5Y3G8</accession>
<dbReference type="Proteomes" id="UP000317238">
    <property type="component" value="Unassembled WGS sequence"/>
</dbReference>
<evidence type="ECO:0000313" key="1">
    <source>
        <dbReference type="EMBL" id="TWT69349.1"/>
    </source>
</evidence>
<protein>
    <submittedName>
        <fullName evidence="1">Uncharacterized protein</fullName>
    </submittedName>
</protein>
<dbReference type="EMBL" id="SJPL01000001">
    <property type="protein sequence ID" value="TWT69349.1"/>
    <property type="molecule type" value="Genomic_DNA"/>
</dbReference>
<comment type="caution">
    <text evidence="1">The sequence shown here is derived from an EMBL/GenBank/DDBJ whole genome shotgun (WGS) entry which is preliminary data.</text>
</comment>
<dbReference type="RefSeq" id="WP_146438813.1">
    <property type="nucleotide sequence ID" value="NZ_SJPL01000001.1"/>
</dbReference>
<evidence type="ECO:0000313" key="2">
    <source>
        <dbReference type="Proteomes" id="UP000317238"/>
    </source>
</evidence>
<reference evidence="1 2" key="1">
    <citation type="submission" date="2019-02" db="EMBL/GenBank/DDBJ databases">
        <title>Deep-cultivation of Planctomycetes and their phenomic and genomic characterization uncovers novel biology.</title>
        <authorList>
            <person name="Wiegand S."/>
            <person name="Jogler M."/>
            <person name="Boedeker C."/>
            <person name="Pinto D."/>
            <person name="Vollmers J."/>
            <person name="Rivas-Marin E."/>
            <person name="Kohn T."/>
            <person name="Peeters S.H."/>
            <person name="Heuer A."/>
            <person name="Rast P."/>
            <person name="Oberbeckmann S."/>
            <person name="Bunk B."/>
            <person name="Jeske O."/>
            <person name="Meyerdierks A."/>
            <person name="Storesund J.E."/>
            <person name="Kallscheuer N."/>
            <person name="Luecker S."/>
            <person name="Lage O.M."/>
            <person name="Pohl T."/>
            <person name="Merkel B.J."/>
            <person name="Hornburger P."/>
            <person name="Mueller R.-W."/>
            <person name="Bruemmer F."/>
            <person name="Labrenz M."/>
            <person name="Spormann A.M."/>
            <person name="Op Den Camp H."/>
            <person name="Overmann J."/>
            <person name="Amann R."/>
            <person name="Jetten M.S.M."/>
            <person name="Mascher T."/>
            <person name="Medema M.H."/>
            <person name="Devos D.P."/>
            <person name="Kaster A.-K."/>
            <person name="Ovreas L."/>
            <person name="Rohde M."/>
            <person name="Galperin M.Y."/>
            <person name="Jogler C."/>
        </authorList>
    </citation>
    <scope>NUCLEOTIDE SEQUENCE [LARGE SCALE GENOMIC DNA]</scope>
    <source>
        <strain evidence="1 2">Pan14r</strain>
    </source>
</reference>
<organism evidence="1 2">
    <name type="scientific">Crateriforma conspicua</name>
    <dbReference type="NCBI Taxonomy" id="2527996"/>
    <lineage>
        <taxon>Bacteria</taxon>
        <taxon>Pseudomonadati</taxon>
        <taxon>Planctomycetota</taxon>
        <taxon>Planctomycetia</taxon>
        <taxon>Planctomycetales</taxon>
        <taxon>Planctomycetaceae</taxon>
        <taxon>Crateriforma</taxon>
    </lineage>
</organism>
<name>A0A5C5Y3G8_9PLAN</name>
<dbReference type="AlphaFoldDB" id="A0A5C5Y3G8"/>
<keyword evidence="2" id="KW-1185">Reference proteome</keyword>